<keyword evidence="2" id="KW-0808">Transferase</keyword>
<evidence type="ECO:0000259" key="1">
    <source>
        <dbReference type="Pfam" id="PF00535"/>
    </source>
</evidence>
<dbReference type="InterPro" id="IPR029044">
    <property type="entry name" value="Nucleotide-diphossugar_trans"/>
</dbReference>
<dbReference type="InterPro" id="IPR001173">
    <property type="entry name" value="Glyco_trans_2-like"/>
</dbReference>
<dbReference type="Gene3D" id="3.90.550.10">
    <property type="entry name" value="Spore Coat Polysaccharide Biosynthesis Protein SpsA, Chain A"/>
    <property type="match status" value="1"/>
</dbReference>
<sequence>MHKVACGVILYYPNKRKVISDISRYSTLFDKVVVFDNTDEYNKEIQEKLSEIANVCYIGEGRNTGLPYAYNSILDIVKDCDFLCALDQDSLYNSEDIHEMLGMLDYTPKDAAVIGPHVIYNGEDFVKSKKFIKRRYVITSGCFINLNIMHKEKIIFDENYFIDKFEVDLDMQFRKLGYAIYEYENACLYQRLGTVGKNGKSNHSSLRHYYLFRNRFYFNNKYFSPFKRTVLNILQTSRQLWNIILFEENKLLKLKQLPIAIKDYLNGRMGEYVY</sequence>
<evidence type="ECO:0000313" key="3">
    <source>
        <dbReference type="Proteomes" id="UP000260790"/>
    </source>
</evidence>
<dbReference type="AlphaFoldDB" id="A0A8B2Z956"/>
<dbReference type="GO" id="GO:0016740">
    <property type="term" value="F:transferase activity"/>
    <property type="evidence" value="ECO:0007669"/>
    <property type="project" value="UniProtKB-KW"/>
</dbReference>
<dbReference type="Pfam" id="PF00535">
    <property type="entry name" value="Glycos_transf_2"/>
    <property type="match status" value="1"/>
</dbReference>
<gene>
    <name evidence="2" type="ORF">DXD09_00835</name>
</gene>
<evidence type="ECO:0000313" key="2">
    <source>
        <dbReference type="EMBL" id="RGK48312.1"/>
    </source>
</evidence>
<organism evidence="2 3">
    <name type="scientific">Ligilactobacillus ruminis</name>
    <dbReference type="NCBI Taxonomy" id="1623"/>
    <lineage>
        <taxon>Bacteria</taxon>
        <taxon>Bacillati</taxon>
        <taxon>Bacillota</taxon>
        <taxon>Bacilli</taxon>
        <taxon>Lactobacillales</taxon>
        <taxon>Lactobacillaceae</taxon>
        <taxon>Ligilactobacillus</taxon>
    </lineage>
</organism>
<proteinExistence type="predicted"/>
<feature type="domain" description="Glycosyltransferase 2-like" evidence="1">
    <location>
        <begin position="29"/>
        <end position="136"/>
    </location>
</feature>
<accession>A0A8B2Z956</accession>
<protein>
    <submittedName>
        <fullName evidence="2">Glycosyltransferase</fullName>
    </submittedName>
</protein>
<dbReference type="Proteomes" id="UP000260790">
    <property type="component" value="Unassembled WGS sequence"/>
</dbReference>
<dbReference type="EMBL" id="QSQR01000001">
    <property type="protein sequence ID" value="RGK48312.1"/>
    <property type="molecule type" value="Genomic_DNA"/>
</dbReference>
<name>A0A8B2Z956_9LACO</name>
<reference evidence="2 3" key="1">
    <citation type="submission" date="2018-08" db="EMBL/GenBank/DDBJ databases">
        <title>A genome reference for cultivated species of the human gut microbiota.</title>
        <authorList>
            <person name="Zou Y."/>
            <person name="Xue W."/>
            <person name="Luo G."/>
        </authorList>
    </citation>
    <scope>NUCLEOTIDE SEQUENCE [LARGE SCALE GENOMIC DNA]</scope>
    <source>
        <strain evidence="2 3">TF10-9AT</strain>
    </source>
</reference>
<dbReference type="RefSeq" id="WP_117642134.1">
    <property type="nucleotide sequence ID" value="NZ_JAQFDM010000005.1"/>
</dbReference>
<comment type="caution">
    <text evidence="2">The sequence shown here is derived from an EMBL/GenBank/DDBJ whole genome shotgun (WGS) entry which is preliminary data.</text>
</comment>
<dbReference type="SUPFAM" id="SSF53448">
    <property type="entry name" value="Nucleotide-diphospho-sugar transferases"/>
    <property type="match status" value="1"/>
</dbReference>